<dbReference type="InterPro" id="IPR005829">
    <property type="entry name" value="Sugar_transporter_CS"/>
</dbReference>
<evidence type="ECO:0000256" key="8">
    <source>
        <dbReference type="RuleBase" id="RU365088"/>
    </source>
</evidence>
<evidence type="ECO:0000256" key="9">
    <source>
        <dbReference type="SAM" id="MobiDB-lite"/>
    </source>
</evidence>
<dbReference type="GO" id="GO:1990961">
    <property type="term" value="P:xenobiotic detoxification by transmembrane export across the plasma membrane"/>
    <property type="evidence" value="ECO:0007669"/>
    <property type="project" value="InterPro"/>
</dbReference>
<proteinExistence type="inferred from homology"/>
<feature type="transmembrane region" description="Helical" evidence="8">
    <location>
        <begin position="360"/>
        <end position="383"/>
    </location>
</feature>
<dbReference type="eggNOG" id="COG2814">
    <property type="taxonomic scope" value="Bacteria"/>
</dbReference>
<evidence type="ECO:0000256" key="7">
    <source>
        <dbReference type="ARBA" id="ARBA00023136"/>
    </source>
</evidence>
<feature type="region of interest" description="Disordered" evidence="9">
    <location>
        <begin position="1"/>
        <end position="25"/>
    </location>
</feature>
<accession>Q5LQP3</accession>
<dbReference type="PANTHER" id="PTHR42718">
    <property type="entry name" value="MAJOR FACILITATOR SUPERFAMILY MULTIDRUG TRANSPORTER MFSC"/>
    <property type="match status" value="1"/>
</dbReference>
<dbReference type="STRING" id="246200.SPO2445"/>
<dbReference type="KEGG" id="sil:SPO2445"/>
<reference evidence="11 12" key="2">
    <citation type="journal article" date="2014" name="Stand. Genomic Sci.">
        <title>An updated genome annotation for the model marine bacterium Ruegeria pomeroyi DSS-3.</title>
        <authorList>
            <person name="Rivers A.R."/>
            <person name="Smith C.B."/>
            <person name="Moran M.A."/>
        </authorList>
    </citation>
    <scope>GENOME REANNOTATION</scope>
    <source>
        <strain evidence="12">ATCC 700808 / DSM 15171 / DSS-3</strain>
    </source>
</reference>
<dbReference type="HOGENOM" id="CLU_001265_47_1_5"/>
<dbReference type="PROSITE" id="PS00216">
    <property type="entry name" value="SUGAR_TRANSPORT_1"/>
    <property type="match status" value="1"/>
</dbReference>
<organism evidence="11 12">
    <name type="scientific">Ruegeria pomeroyi (strain ATCC 700808 / DSM 15171 / DSS-3)</name>
    <name type="common">Silicibacter pomeroyi</name>
    <dbReference type="NCBI Taxonomy" id="246200"/>
    <lineage>
        <taxon>Bacteria</taxon>
        <taxon>Pseudomonadati</taxon>
        <taxon>Pseudomonadota</taxon>
        <taxon>Alphaproteobacteria</taxon>
        <taxon>Rhodobacterales</taxon>
        <taxon>Roseobacteraceae</taxon>
        <taxon>Ruegeria</taxon>
    </lineage>
</organism>
<comment type="subcellular location">
    <subcellularLocation>
        <location evidence="8">Cell inner membrane</location>
        <topology evidence="8">Multi-pass membrane protein</topology>
    </subcellularLocation>
    <subcellularLocation>
        <location evidence="1">Cell membrane</location>
        <topology evidence="1">Multi-pass membrane protein</topology>
    </subcellularLocation>
</comment>
<evidence type="ECO:0000256" key="3">
    <source>
        <dbReference type="ARBA" id="ARBA00022448"/>
    </source>
</evidence>
<dbReference type="InterPro" id="IPR036259">
    <property type="entry name" value="MFS_trans_sf"/>
</dbReference>
<feature type="transmembrane region" description="Helical" evidence="8">
    <location>
        <begin position="323"/>
        <end position="348"/>
    </location>
</feature>
<feature type="domain" description="Major facilitator superfamily (MFS) profile" evidence="10">
    <location>
        <begin position="31"/>
        <end position="414"/>
    </location>
</feature>
<name>Q5LQP3_RUEPO</name>
<evidence type="ECO:0000313" key="12">
    <source>
        <dbReference type="Proteomes" id="UP000001023"/>
    </source>
</evidence>
<evidence type="ECO:0000256" key="4">
    <source>
        <dbReference type="ARBA" id="ARBA00022475"/>
    </source>
</evidence>
<dbReference type="InterPro" id="IPR011701">
    <property type="entry name" value="MFS"/>
</dbReference>
<keyword evidence="6 8" id="KW-1133">Transmembrane helix</keyword>
<evidence type="ECO:0000256" key="1">
    <source>
        <dbReference type="ARBA" id="ARBA00004651"/>
    </source>
</evidence>
<feature type="transmembrane region" description="Helical" evidence="8">
    <location>
        <begin position="97"/>
        <end position="120"/>
    </location>
</feature>
<feature type="transmembrane region" description="Helical" evidence="8">
    <location>
        <begin position="32"/>
        <end position="54"/>
    </location>
</feature>
<sequence>MGWSGARDRDSADLPSKPPDPLMRHASNPPHLITLVLLTALSVLTLNMFLPSLAHMGQDFEVDYGLINLAIAGYLGVSAILQLIIGPLSDRFGRRPVLLIAMAIFLVASIGCVLAGSIWVFLGFRLLQAAVVAGPISSSASIRDQYPPNEAASKLGYVAMAMALAPMLGPMLGGALDMLFGWRAGFVLYSILGAVMLALLWVDFGETNTERSVTFKAQWQQYPHLFRSRRFWGYALCASFSIGGFYAFITGAPLVAAAWFDLSPALLGLGIGIITGGFMVGNFVTGRIAARTRLTTMILLGRIIASTGPAIGLILFLTGAGSVWVFFGSAVLVGFGNGLTNANAVAGLMSVRPRLAASAAGLSGALTVALGAVLTTVTGIVVSAENAPFAVLGLMSGSSFLGLLAVLYVRWVDLREPLPDT</sequence>
<dbReference type="PaxDb" id="246200-SPO2445"/>
<protein>
    <recommendedName>
        <fullName evidence="8">Bcr/CflA family efflux transporter</fullName>
    </recommendedName>
</protein>
<keyword evidence="7 8" id="KW-0472">Membrane</keyword>
<dbReference type="NCBIfam" id="TIGR00710">
    <property type="entry name" value="efflux_Bcr_CflA"/>
    <property type="match status" value="1"/>
</dbReference>
<dbReference type="Pfam" id="PF07690">
    <property type="entry name" value="MFS_1"/>
    <property type="match status" value="1"/>
</dbReference>
<feature type="transmembrane region" description="Helical" evidence="8">
    <location>
        <begin position="297"/>
        <end position="317"/>
    </location>
</feature>
<evidence type="ECO:0000256" key="6">
    <source>
        <dbReference type="ARBA" id="ARBA00022989"/>
    </source>
</evidence>
<dbReference type="PANTHER" id="PTHR42718:SF9">
    <property type="entry name" value="MAJOR FACILITATOR SUPERFAMILY MULTIDRUG TRANSPORTER MFSC"/>
    <property type="match status" value="1"/>
</dbReference>
<feature type="compositionally biased region" description="Basic and acidic residues" evidence="9">
    <location>
        <begin position="1"/>
        <end position="12"/>
    </location>
</feature>
<dbReference type="CDD" id="cd17320">
    <property type="entry name" value="MFS_MdfA_MDR_like"/>
    <property type="match status" value="1"/>
</dbReference>
<keyword evidence="3 8" id="KW-0813">Transport</keyword>
<reference evidence="11 12" key="1">
    <citation type="journal article" date="2004" name="Nature">
        <title>Genome sequence of Silicibacter pomeroyi reveals adaptations to the marine environment.</title>
        <authorList>
            <person name="Moran M.A."/>
            <person name="Buchan A."/>
            <person name="Gonzalez J.M."/>
            <person name="Heidelberg J.F."/>
            <person name="Whitman W.B."/>
            <person name="Kiene R.P."/>
            <person name="Henriksen J.R."/>
            <person name="King G.M."/>
            <person name="Belas R."/>
            <person name="Fuqua C."/>
            <person name="Brinkac L."/>
            <person name="Lewis M."/>
            <person name="Johri S."/>
            <person name="Weaver B."/>
            <person name="Pai G."/>
            <person name="Eisen J.A."/>
            <person name="Rahe E."/>
            <person name="Sheldon W.M."/>
            <person name="Ye W."/>
            <person name="Miller T.R."/>
            <person name="Carlton J."/>
            <person name="Rasko D.A."/>
            <person name="Paulsen I.T."/>
            <person name="Ren Q."/>
            <person name="Daugherty S.C."/>
            <person name="Deboy R.T."/>
            <person name="Dodson R.J."/>
            <person name="Durkin A.S."/>
            <person name="Madupu R."/>
            <person name="Nelson W.C."/>
            <person name="Sullivan S.A."/>
            <person name="Rosovitz M.J."/>
            <person name="Haft D.H."/>
            <person name="Selengut J."/>
            <person name="Ward N."/>
        </authorList>
    </citation>
    <scope>NUCLEOTIDE SEQUENCE [LARGE SCALE GENOMIC DNA]</scope>
    <source>
        <strain evidence="12">ATCC 700808 / DSM 15171 / DSS-3</strain>
    </source>
</reference>
<dbReference type="SUPFAM" id="SSF103473">
    <property type="entry name" value="MFS general substrate transporter"/>
    <property type="match status" value="1"/>
</dbReference>
<feature type="transmembrane region" description="Helical" evidence="8">
    <location>
        <begin position="389"/>
        <end position="409"/>
    </location>
</feature>
<dbReference type="InterPro" id="IPR004812">
    <property type="entry name" value="Efflux_drug-R_Bcr/CmlA"/>
</dbReference>
<dbReference type="GO" id="GO:0005886">
    <property type="term" value="C:plasma membrane"/>
    <property type="evidence" value="ECO:0007669"/>
    <property type="project" value="UniProtKB-SubCell"/>
</dbReference>
<evidence type="ECO:0000256" key="2">
    <source>
        <dbReference type="ARBA" id="ARBA00006236"/>
    </source>
</evidence>
<dbReference type="Proteomes" id="UP000001023">
    <property type="component" value="Chromosome"/>
</dbReference>
<feature type="transmembrane region" description="Helical" evidence="8">
    <location>
        <begin position="66"/>
        <end position="85"/>
    </location>
</feature>
<dbReference type="EMBL" id="CP000031">
    <property type="protein sequence ID" value="AAV95699.1"/>
    <property type="molecule type" value="Genomic_DNA"/>
</dbReference>
<comment type="similarity">
    <text evidence="2 8">Belongs to the major facilitator superfamily. Bcr/CmlA family.</text>
</comment>
<keyword evidence="5 8" id="KW-0812">Transmembrane</keyword>
<keyword evidence="8" id="KW-0997">Cell inner membrane</keyword>
<feature type="transmembrane region" description="Helical" evidence="8">
    <location>
        <begin position="266"/>
        <end position="285"/>
    </location>
</feature>
<feature type="transmembrane region" description="Helical" evidence="8">
    <location>
        <begin position="231"/>
        <end position="260"/>
    </location>
</feature>
<dbReference type="InterPro" id="IPR020846">
    <property type="entry name" value="MFS_dom"/>
</dbReference>
<evidence type="ECO:0000256" key="5">
    <source>
        <dbReference type="ARBA" id="ARBA00022692"/>
    </source>
</evidence>
<dbReference type="PROSITE" id="PS50850">
    <property type="entry name" value="MFS"/>
    <property type="match status" value="1"/>
</dbReference>
<keyword evidence="12" id="KW-1185">Reference proteome</keyword>
<evidence type="ECO:0000313" key="11">
    <source>
        <dbReference type="EMBL" id="AAV95699.1"/>
    </source>
</evidence>
<feature type="transmembrane region" description="Helical" evidence="8">
    <location>
        <begin position="182"/>
        <end position="202"/>
    </location>
</feature>
<evidence type="ECO:0000259" key="10">
    <source>
        <dbReference type="PROSITE" id="PS50850"/>
    </source>
</evidence>
<gene>
    <name evidence="11" type="ordered locus">SPO2445</name>
</gene>
<dbReference type="Gene3D" id="1.20.1720.10">
    <property type="entry name" value="Multidrug resistance protein D"/>
    <property type="match status" value="1"/>
</dbReference>
<keyword evidence="4" id="KW-1003">Cell membrane</keyword>
<dbReference type="AlphaFoldDB" id="Q5LQP3"/>
<dbReference type="GO" id="GO:0042910">
    <property type="term" value="F:xenobiotic transmembrane transporter activity"/>
    <property type="evidence" value="ECO:0007669"/>
    <property type="project" value="InterPro"/>
</dbReference>
<comment type="caution">
    <text evidence="8">Lacks conserved residue(s) required for the propagation of feature annotation.</text>
</comment>